<organism evidence="1 2">
    <name type="scientific">Pedobacter ginsengisoli</name>
    <dbReference type="NCBI Taxonomy" id="363852"/>
    <lineage>
        <taxon>Bacteria</taxon>
        <taxon>Pseudomonadati</taxon>
        <taxon>Bacteroidota</taxon>
        <taxon>Sphingobacteriia</taxon>
        <taxon>Sphingobacteriales</taxon>
        <taxon>Sphingobacteriaceae</taxon>
        <taxon>Pedobacter</taxon>
    </lineage>
</organism>
<evidence type="ECO:0008006" key="3">
    <source>
        <dbReference type="Google" id="ProtNLM"/>
    </source>
</evidence>
<protein>
    <recommendedName>
        <fullName evidence="3">Peptidase S74 domain-containing protein</fullName>
    </recommendedName>
</protein>
<sequence length="202" mass="22085">MSKFLYGQTNTFPTSGNVGIGTMNPGANLSFKSVLDGSDASGITWYSPRSLAYGICKTAGIWDASLNYQQLQLSWETGIVLDPGSLYGKSYVDIQGAGLRVTSGNLGIGTVDTKGYKLAVNGKIRAHEIKVEIANLPDYVFAKDYKLPSLKEPTQHIQEKGHLPGEEIKANGINLGEINAKLLKKMEKLTLYMIELKKKNER</sequence>
<gene>
    <name evidence="1" type="ORF">CPT03_16960</name>
</gene>
<dbReference type="AlphaFoldDB" id="A0A2D1U8U2"/>
<proteinExistence type="predicted"/>
<accession>A0A2D1U8U2</accession>
<keyword evidence="2" id="KW-1185">Reference proteome</keyword>
<dbReference type="EMBL" id="CP024091">
    <property type="protein sequence ID" value="ATP58035.1"/>
    <property type="molecule type" value="Genomic_DNA"/>
</dbReference>
<dbReference type="Proteomes" id="UP000223749">
    <property type="component" value="Chromosome"/>
</dbReference>
<evidence type="ECO:0000313" key="2">
    <source>
        <dbReference type="Proteomes" id="UP000223749"/>
    </source>
</evidence>
<reference evidence="1 2" key="1">
    <citation type="submission" date="2017-10" db="EMBL/GenBank/DDBJ databases">
        <title>Whole genome of Pedobacter ginsengisoli T01R-27 isolated from tomato rhizosphere.</title>
        <authorList>
            <person name="Weon H.-Y."/>
            <person name="Lee S.A."/>
            <person name="Sang M.K."/>
            <person name="Song J."/>
        </authorList>
    </citation>
    <scope>NUCLEOTIDE SEQUENCE [LARGE SCALE GENOMIC DNA]</scope>
    <source>
        <strain evidence="1 2">T01R-27</strain>
    </source>
</reference>
<evidence type="ECO:0000313" key="1">
    <source>
        <dbReference type="EMBL" id="ATP58035.1"/>
    </source>
</evidence>
<dbReference type="KEGG" id="pgs:CPT03_16960"/>
<name>A0A2D1U8U2_9SPHI</name>